<accession>A0A160VEB4</accession>
<proteinExistence type="predicted"/>
<organism evidence="2">
    <name type="scientific">hydrothermal vent metagenome</name>
    <dbReference type="NCBI Taxonomy" id="652676"/>
    <lineage>
        <taxon>unclassified sequences</taxon>
        <taxon>metagenomes</taxon>
        <taxon>ecological metagenomes</taxon>
    </lineage>
</organism>
<name>A0A160VEB4_9ZZZZ</name>
<gene>
    <name evidence="2" type="ORF">MGWOODY_Mmi1155</name>
</gene>
<protein>
    <submittedName>
        <fullName evidence="2">Uncharacterized protein</fullName>
    </submittedName>
</protein>
<dbReference type="EMBL" id="FAXC01000132">
    <property type="protein sequence ID" value="CUV08828.1"/>
    <property type="molecule type" value="Genomic_DNA"/>
</dbReference>
<feature type="transmembrane region" description="Helical" evidence="1">
    <location>
        <begin position="39"/>
        <end position="59"/>
    </location>
</feature>
<keyword evidence="1" id="KW-0812">Transmembrane</keyword>
<evidence type="ECO:0000313" key="2">
    <source>
        <dbReference type="EMBL" id="CUV08828.1"/>
    </source>
</evidence>
<evidence type="ECO:0000256" key="1">
    <source>
        <dbReference type="SAM" id="Phobius"/>
    </source>
</evidence>
<dbReference type="AlphaFoldDB" id="A0A160VEB4"/>
<sequence length="83" mass="9349">MIVKIQPFSIKMLKPIIAGIAMAVVLYGIKPIIFPLHTLLTLSAAVIAGGIIFYVMLWLMKFDRDDKEIWSGISMIIKRNKDS</sequence>
<reference evidence="2" key="1">
    <citation type="submission" date="2015-10" db="EMBL/GenBank/DDBJ databases">
        <authorList>
            <person name="Gilbert D.G."/>
        </authorList>
    </citation>
    <scope>NUCLEOTIDE SEQUENCE</scope>
</reference>
<keyword evidence="1" id="KW-1133">Transmembrane helix</keyword>
<feature type="transmembrane region" description="Helical" evidence="1">
    <location>
        <begin position="12"/>
        <end position="33"/>
    </location>
</feature>
<keyword evidence="1" id="KW-0472">Membrane</keyword>